<sequence>MPFKKGNAFNRFSKVANEQDAATQEGQALEEQETSEPPGRRSYTRTPPASNRDTAKLERMQALRDIAETQIASLSQQVEDLKEQLGAEKQKSFKFKIAARNLKARNQSSNGA</sequence>
<dbReference type="AlphaFoldDB" id="A0AAE0ETK6"/>
<proteinExistence type="predicted"/>
<evidence type="ECO:0000313" key="3">
    <source>
        <dbReference type="EMBL" id="KAK3240428.1"/>
    </source>
</evidence>
<dbReference type="Proteomes" id="UP001190700">
    <property type="component" value="Unassembled WGS sequence"/>
</dbReference>
<reference evidence="3 4" key="1">
    <citation type="journal article" date="2015" name="Genome Biol. Evol.">
        <title>Comparative Genomics of a Bacterivorous Green Alga Reveals Evolutionary Causalities and Consequences of Phago-Mixotrophic Mode of Nutrition.</title>
        <authorList>
            <person name="Burns J.A."/>
            <person name="Paasch A."/>
            <person name="Narechania A."/>
            <person name="Kim E."/>
        </authorList>
    </citation>
    <scope>NUCLEOTIDE SEQUENCE [LARGE SCALE GENOMIC DNA]</scope>
    <source>
        <strain evidence="3 4">PLY_AMNH</strain>
    </source>
</reference>
<comment type="caution">
    <text evidence="3">The sequence shown here is derived from an EMBL/GenBank/DDBJ whole genome shotgun (WGS) entry which is preliminary data.</text>
</comment>
<organism evidence="3 4">
    <name type="scientific">Cymbomonas tetramitiformis</name>
    <dbReference type="NCBI Taxonomy" id="36881"/>
    <lineage>
        <taxon>Eukaryota</taxon>
        <taxon>Viridiplantae</taxon>
        <taxon>Chlorophyta</taxon>
        <taxon>Pyramimonadophyceae</taxon>
        <taxon>Pyramimonadales</taxon>
        <taxon>Pyramimonadaceae</taxon>
        <taxon>Cymbomonas</taxon>
    </lineage>
</organism>
<keyword evidence="1" id="KW-0175">Coiled coil</keyword>
<feature type="coiled-coil region" evidence="1">
    <location>
        <begin position="57"/>
        <end position="91"/>
    </location>
</feature>
<gene>
    <name evidence="3" type="ORF">CYMTET_49732</name>
</gene>
<dbReference type="EMBL" id="LGRX02033650">
    <property type="protein sequence ID" value="KAK3240428.1"/>
    <property type="molecule type" value="Genomic_DNA"/>
</dbReference>
<evidence type="ECO:0000313" key="4">
    <source>
        <dbReference type="Proteomes" id="UP001190700"/>
    </source>
</evidence>
<evidence type="ECO:0000256" key="1">
    <source>
        <dbReference type="SAM" id="Coils"/>
    </source>
</evidence>
<protein>
    <submittedName>
        <fullName evidence="3">Uncharacterized protein</fullName>
    </submittedName>
</protein>
<feature type="region of interest" description="Disordered" evidence="2">
    <location>
        <begin position="1"/>
        <end position="55"/>
    </location>
</feature>
<accession>A0AAE0ETK6</accession>
<evidence type="ECO:0000256" key="2">
    <source>
        <dbReference type="SAM" id="MobiDB-lite"/>
    </source>
</evidence>
<keyword evidence="4" id="KW-1185">Reference proteome</keyword>
<name>A0AAE0ETK6_9CHLO</name>